<feature type="region of interest" description="Disordered" evidence="1">
    <location>
        <begin position="1"/>
        <end position="22"/>
    </location>
</feature>
<reference evidence="2 3" key="1">
    <citation type="submission" date="2024-06" db="EMBL/GenBank/DDBJ databases">
        <title>A chromosome-level genome assembly of beet webworm, Loxostege sticticalis.</title>
        <authorList>
            <person name="Zhang Y."/>
        </authorList>
    </citation>
    <scope>NUCLEOTIDE SEQUENCE [LARGE SCALE GENOMIC DNA]</scope>
    <source>
        <strain evidence="2">AQ026</strain>
        <tissue evidence="2">Whole body</tissue>
    </source>
</reference>
<gene>
    <name evidence="2" type="ORF">ABMA27_007115</name>
</gene>
<comment type="caution">
    <text evidence="2">The sequence shown here is derived from an EMBL/GenBank/DDBJ whole genome shotgun (WGS) entry which is preliminary data.</text>
</comment>
<protein>
    <submittedName>
        <fullName evidence="2">Uncharacterized protein</fullName>
    </submittedName>
</protein>
<evidence type="ECO:0000313" key="2">
    <source>
        <dbReference type="EMBL" id="KAL0901978.1"/>
    </source>
</evidence>
<sequence>MTLHLSRNDQPRQRRLPSADDGVCRSCGGDTQGGFVPCICRYHKPVKFESGAWFLRQVQRAVSLMPWSLSTDKLEQIEEECEGRESPGPSDGRELRNVREFLETLSAQLAGGTLEGTRIAPLYEHPAYESMFERHHAALRDTLASLARALRDALTRKLEGASVACCVSHLCPLEAHCKLLVHESMFERHRVALRDTLASLARALCNALTRKLEGASVACCVSHLRPLEAHCKLLVDESMFERHHAALRDTLASLARALRDALTRKLEGASVACCVSHLCPLEAHCKLLVDKSIF</sequence>
<keyword evidence="3" id="KW-1185">Reference proteome</keyword>
<accession>A0ABR3ILP5</accession>
<organism evidence="2 3">
    <name type="scientific">Loxostege sticticalis</name>
    <name type="common">Beet webworm moth</name>
    <dbReference type="NCBI Taxonomy" id="481309"/>
    <lineage>
        <taxon>Eukaryota</taxon>
        <taxon>Metazoa</taxon>
        <taxon>Ecdysozoa</taxon>
        <taxon>Arthropoda</taxon>
        <taxon>Hexapoda</taxon>
        <taxon>Insecta</taxon>
        <taxon>Pterygota</taxon>
        <taxon>Neoptera</taxon>
        <taxon>Endopterygota</taxon>
        <taxon>Lepidoptera</taxon>
        <taxon>Glossata</taxon>
        <taxon>Ditrysia</taxon>
        <taxon>Pyraloidea</taxon>
        <taxon>Crambidae</taxon>
        <taxon>Pyraustinae</taxon>
        <taxon>Loxostege</taxon>
    </lineage>
</organism>
<name>A0ABR3ILP5_LOXSC</name>
<feature type="compositionally biased region" description="Basic and acidic residues" evidence="1">
    <location>
        <begin position="1"/>
        <end position="12"/>
    </location>
</feature>
<evidence type="ECO:0000256" key="1">
    <source>
        <dbReference type="SAM" id="MobiDB-lite"/>
    </source>
</evidence>
<dbReference type="Proteomes" id="UP001549920">
    <property type="component" value="Unassembled WGS sequence"/>
</dbReference>
<proteinExistence type="predicted"/>
<evidence type="ECO:0000313" key="3">
    <source>
        <dbReference type="Proteomes" id="UP001549920"/>
    </source>
</evidence>
<dbReference type="EMBL" id="JBEUOH010000002">
    <property type="protein sequence ID" value="KAL0901978.1"/>
    <property type="molecule type" value="Genomic_DNA"/>
</dbReference>